<organism evidence="10 11">
    <name type="scientific">Moraxella nonliquefaciens</name>
    <dbReference type="NCBI Taxonomy" id="478"/>
    <lineage>
        <taxon>Bacteria</taxon>
        <taxon>Pseudomonadati</taxon>
        <taxon>Pseudomonadota</taxon>
        <taxon>Gammaproteobacteria</taxon>
        <taxon>Moraxellales</taxon>
        <taxon>Moraxellaceae</taxon>
        <taxon>Moraxella</taxon>
    </lineage>
</organism>
<dbReference type="InterPro" id="IPR036944">
    <property type="entry name" value="PPIase_FKBP_N_sf"/>
</dbReference>
<protein>
    <recommendedName>
        <fullName evidence="7">Peptidyl-prolyl cis-trans isomerase</fullName>
        <ecNumber evidence="7">5.2.1.8</ecNumber>
    </recommendedName>
</protein>
<evidence type="ECO:0000256" key="2">
    <source>
        <dbReference type="ARBA" id="ARBA00006577"/>
    </source>
</evidence>
<dbReference type="EC" id="5.2.1.8" evidence="7"/>
<feature type="chain" id="PRO_5046766407" description="Peptidyl-prolyl cis-trans isomerase" evidence="8">
    <location>
        <begin position="22"/>
        <end position="282"/>
    </location>
</feature>
<dbReference type="SUPFAM" id="SSF54534">
    <property type="entry name" value="FKBP-like"/>
    <property type="match status" value="1"/>
</dbReference>
<evidence type="ECO:0000256" key="4">
    <source>
        <dbReference type="ARBA" id="ARBA00023110"/>
    </source>
</evidence>
<reference evidence="10 11" key="1">
    <citation type="submission" date="2020-12" db="EMBL/GenBank/DDBJ databases">
        <title>FDA dAtabase for Regulatory Grade micrObial Sequences (FDA-ARGOS): Supporting development and validation of Infectious Disease Dx tests.</title>
        <authorList>
            <person name="Sproer C."/>
            <person name="Gronow S."/>
            <person name="Severitt S."/>
            <person name="Schroder I."/>
            <person name="Tallon L."/>
            <person name="Sadzewicz L."/>
            <person name="Zhao X."/>
            <person name="Boylan J."/>
            <person name="Ott S."/>
            <person name="Bowen H."/>
            <person name="Vavikolanu K."/>
            <person name="Mehta A."/>
            <person name="Aluvathingal J."/>
            <person name="Nadendla S."/>
            <person name="Lowell S."/>
            <person name="Myers T."/>
            <person name="Yan Y."/>
            <person name="Sichtig H."/>
        </authorList>
    </citation>
    <scope>NUCLEOTIDE SEQUENCE [LARGE SCALE GENOMIC DNA]</scope>
    <source>
        <strain evidence="10 11">FDAARGOS_869</strain>
    </source>
</reference>
<gene>
    <name evidence="10" type="ORF">I6G26_00765</name>
</gene>
<accession>A0A7T3EYM6</accession>
<keyword evidence="4 6" id="KW-0697">Rotamase</keyword>
<evidence type="ECO:0000313" key="10">
    <source>
        <dbReference type="EMBL" id="QPT44622.1"/>
    </source>
</evidence>
<dbReference type="RefSeq" id="WP_197940261.1">
    <property type="nucleotide sequence ID" value="NZ_CP065728.1"/>
</dbReference>
<dbReference type="Pfam" id="PF00254">
    <property type="entry name" value="FKBP_C"/>
    <property type="match status" value="1"/>
</dbReference>
<dbReference type="Gene3D" id="3.10.50.40">
    <property type="match status" value="1"/>
</dbReference>
<dbReference type="Proteomes" id="UP000594834">
    <property type="component" value="Chromosome"/>
</dbReference>
<proteinExistence type="inferred from homology"/>
<evidence type="ECO:0000256" key="6">
    <source>
        <dbReference type="PROSITE-ProRule" id="PRU00277"/>
    </source>
</evidence>
<keyword evidence="3 8" id="KW-0732">Signal</keyword>
<keyword evidence="11" id="KW-1185">Reference proteome</keyword>
<dbReference type="PANTHER" id="PTHR43811:SF19">
    <property type="entry name" value="39 KDA FK506-BINDING NUCLEAR PROTEIN"/>
    <property type="match status" value="1"/>
</dbReference>
<dbReference type="PRINTS" id="PR01730">
    <property type="entry name" value="INFPOTNTIATR"/>
</dbReference>
<evidence type="ECO:0000313" key="11">
    <source>
        <dbReference type="Proteomes" id="UP000594834"/>
    </source>
</evidence>
<dbReference type="PANTHER" id="PTHR43811">
    <property type="entry name" value="FKBP-TYPE PEPTIDYL-PROLYL CIS-TRANS ISOMERASE FKPA"/>
    <property type="match status" value="1"/>
</dbReference>
<keyword evidence="5 6" id="KW-0413">Isomerase</keyword>
<dbReference type="InterPro" id="IPR000774">
    <property type="entry name" value="PPIase_FKBP_N"/>
</dbReference>
<evidence type="ECO:0000256" key="8">
    <source>
        <dbReference type="SAM" id="SignalP"/>
    </source>
</evidence>
<dbReference type="InterPro" id="IPR008104">
    <property type="entry name" value="INFPOTNTIATR"/>
</dbReference>
<dbReference type="PROSITE" id="PS51257">
    <property type="entry name" value="PROKAR_LIPOPROTEIN"/>
    <property type="match status" value="1"/>
</dbReference>
<dbReference type="Pfam" id="PF01346">
    <property type="entry name" value="FKBP_N"/>
    <property type="match status" value="1"/>
</dbReference>
<dbReference type="GO" id="GO:0016853">
    <property type="term" value="F:isomerase activity"/>
    <property type="evidence" value="ECO:0007669"/>
    <property type="project" value="UniProtKB-KW"/>
</dbReference>
<evidence type="ECO:0000256" key="3">
    <source>
        <dbReference type="ARBA" id="ARBA00022729"/>
    </source>
</evidence>
<feature type="signal peptide" evidence="8">
    <location>
        <begin position="1"/>
        <end position="21"/>
    </location>
</feature>
<evidence type="ECO:0000256" key="5">
    <source>
        <dbReference type="ARBA" id="ARBA00023235"/>
    </source>
</evidence>
<dbReference type="EMBL" id="CP065728">
    <property type="protein sequence ID" value="QPT44622.1"/>
    <property type="molecule type" value="Genomic_DNA"/>
</dbReference>
<dbReference type="InterPro" id="IPR046357">
    <property type="entry name" value="PPIase_dom_sf"/>
</dbReference>
<dbReference type="InterPro" id="IPR001179">
    <property type="entry name" value="PPIase_FKBP_dom"/>
</dbReference>
<feature type="domain" description="PPIase FKBP-type" evidence="9">
    <location>
        <begin position="161"/>
        <end position="247"/>
    </location>
</feature>
<dbReference type="PROSITE" id="PS50059">
    <property type="entry name" value="FKBP_PPIASE"/>
    <property type="match status" value="1"/>
</dbReference>
<name>A0A7T3EYM6_MORNO</name>
<comment type="catalytic activity">
    <reaction evidence="1 6 7">
        <text>[protein]-peptidylproline (omega=180) = [protein]-peptidylproline (omega=0)</text>
        <dbReference type="Rhea" id="RHEA:16237"/>
        <dbReference type="Rhea" id="RHEA-COMP:10747"/>
        <dbReference type="Rhea" id="RHEA-COMP:10748"/>
        <dbReference type="ChEBI" id="CHEBI:83833"/>
        <dbReference type="ChEBI" id="CHEBI:83834"/>
        <dbReference type="EC" id="5.2.1.8"/>
    </reaction>
</comment>
<sequence length="282" mass="30641">MKTTRTTFLMTALMASMLALSGCNKDNSVAKPAKSANNTNISEQSSEMDKISYILGHDAGKNLKEMDGDINPKIIAAAISEGFEGKESKFTDEQARAIFEEYQKRKETEATKELETKAATNKEAGAKFLAENKAKEDVKTTPSGLQYKVITQGTGTKPKPTDVVVAHYEGKTIDGKVFDSSYERGEPAQFDLAHMIPGFTEGVQLMPAGSKYEFYMPSELGYGETGAPPVIEPNSALIFTVELLDEADAKKAVADTHAATEAQMAEMMKQIETQTTQPATNQ</sequence>
<evidence type="ECO:0000259" key="9">
    <source>
        <dbReference type="PROSITE" id="PS50059"/>
    </source>
</evidence>
<dbReference type="Gene3D" id="1.10.287.460">
    <property type="entry name" value="Peptidyl-prolyl cis-trans isomerase, FKBP-type, N-terminal domain"/>
    <property type="match status" value="1"/>
</dbReference>
<evidence type="ECO:0000256" key="1">
    <source>
        <dbReference type="ARBA" id="ARBA00000971"/>
    </source>
</evidence>
<evidence type="ECO:0000256" key="7">
    <source>
        <dbReference type="RuleBase" id="RU003915"/>
    </source>
</evidence>
<comment type="similarity">
    <text evidence="2 7">Belongs to the FKBP-type PPIase family.</text>
</comment>